<dbReference type="PANTHER" id="PTHR26379">
    <property type="entry name" value="BTB/POZ AND MATH DOMAIN-CONTAINING PROTEIN 1"/>
    <property type="match status" value="1"/>
</dbReference>
<dbReference type="InterPro" id="IPR011333">
    <property type="entry name" value="SKP1/BTB/POZ_sf"/>
</dbReference>
<dbReference type="InterPro" id="IPR002083">
    <property type="entry name" value="MATH/TRAF_dom"/>
</dbReference>
<gene>
    <name evidence="6" type="ORF">EJB05_22266</name>
</gene>
<evidence type="ECO:0000259" key="4">
    <source>
        <dbReference type="PROSITE" id="PS50097"/>
    </source>
</evidence>
<feature type="compositionally biased region" description="Basic and acidic residues" evidence="3">
    <location>
        <begin position="301"/>
        <end position="311"/>
    </location>
</feature>
<dbReference type="PROSITE" id="PS50144">
    <property type="entry name" value="MATH"/>
    <property type="match status" value="1"/>
</dbReference>
<dbReference type="Pfam" id="PF24570">
    <property type="entry name" value="BACK_BPM_SPOP"/>
    <property type="match status" value="1"/>
</dbReference>
<dbReference type="SMART" id="SM00061">
    <property type="entry name" value="MATH"/>
    <property type="match status" value="1"/>
</dbReference>
<feature type="region of interest" description="Disordered" evidence="3">
    <location>
        <begin position="283"/>
        <end position="311"/>
    </location>
</feature>
<dbReference type="InterPro" id="IPR008974">
    <property type="entry name" value="TRAF-like"/>
</dbReference>
<evidence type="ECO:0000259" key="5">
    <source>
        <dbReference type="PROSITE" id="PS50144"/>
    </source>
</evidence>
<dbReference type="EMBL" id="RWGY01000011">
    <property type="protein sequence ID" value="TVU30635.1"/>
    <property type="molecule type" value="Genomic_DNA"/>
</dbReference>
<dbReference type="Pfam" id="PF22486">
    <property type="entry name" value="MATH_2"/>
    <property type="match status" value="1"/>
</dbReference>
<dbReference type="CDD" id="cd00121">
    <property type="entry name" value="MATH"/>
    <property type="match status" value="1"/>
</dbReference>
<evidence type="ECO:0008006" key="8">
    <source>
        <dbReference type="Google" id="ProtNLM"/>
    </source>
</evidence>
<dbReference type="OrthoDB" id="6359816at2759"/>
<dbReference type="Gramene" id="TVU30635">
    <property type="protein sequence ID" value="TVU30635"/>
    <property type="gene ID" value="EJB05_22266"/>
</dbReference>
<organism evidence="6 7">
    <name type="scientific">Eragrostis curvula</name>
    <name type="common">weeping love grass</name>
    <dbReference type="NCBI Taxonomy" id="38414"/>
    <lineage>
        <taxon>Eukaryota</taxon>
        <taxon>Viridiplantae</taxon>
        <taxon>Streptophyta</taxon>
        <taxon>Embryophyta</taxon>
        <taxon>Tracheophyta</taxon>
        <taxon>Spermatophyta</taxon>
        <taxon>Magnoliopsida</taxon>
        <taxon>Liliopsida</taxon>
        <taxon>Poales</taxon>
        <taxon>Poaceae</taxon>
        <taxon>PACMAD clade</taxon>
        <taxon>Chloridoideae</taxon>
        <taxon>Eragrostideae</taxon>
        <taxon>Eragrostidinae</taxon>
        <taxon>Eragrostis</taxon>
    </lineage>
</organism>
<proteinExistence type="inferred from homology"/>
<dbReference type="SUPFAM" id="SSF49599">
    <property type="entry name" value="TRAF domain-like"/>
    <property type="match status" value="1"/>
</dbReference>
<reference evidence="6 7" key="1">
    <citation type="journal article" date="2019" name="Sci. Rep.">
        <title>A high-quality genome of Eragrostis curvula grass provides insights into Poaceae evolution and supports new strategies to enhance forage quality.</title>
        <authorList>
            <person name="Carballo J."/>
            <person name="Santos B.A.C.M."/>
            <person name="Zappacosta D."/>
            <person name="Garbus I."/>
            <person name="Selva J.P."/>
            <person name="Gallo C.A."/>
            <person name="Diaz A."/>
            <person name="Albertini E."/>
            <person name="Caccamo M."/>
            <person name="Echenique V."/>
        </authorList>
    </citation>
    <scope>NUCLEOTIDE SEQUENCE [LARGE SCALE GENOMIC DNA]</scope>
    <source>
        <strain evidence="7">cv. Victoria</strain>
        <tissue evidence="6">Leaf</tissue>
    </source>
</reference>
<dbReference type="SMART" id="SM00225">
    <property type="entry name" value="BTB"/>
    <property type="match status" value="1"/>
</dbReference>
<dbReference type="Gene3D" id="1.25.40.420">
    <property type="match status" value="1"/>
</dbReference>
<dbReference type="PANTHER" id="PTHR26379:SF381">
    <property type="entry name" value="OS10G0429300 PROTEIN"/>
    <property type="match status" value="1"/>
</dbReference>
<dbReference type="Proteomes" id="UP000324897">
    <property type="component" value="Chromosome 1"/>
</dbReference>
<evidence type="ECO:0000313" key="6">
    <source>
        <dbReference type="EMBL" id="TVU30635.1"/>
    </source>
</evidence>
<evidence type="ECO:0000256" key="2">
    <source>
        <dbReference type="ARBA" id="ARBA00010846"/>
    </source>
</evidence>
<comment type="caution">
    <text evidence="6">The sequence shown here is derived from an EMBL/GenBank/DDBJ whole genome shotgun (WGS) entry which is preliminary data.</text>
</comment>
<dbReference type="AlphaFoldDB" id="A0A5J9V3Y8"/>
<feature type="non-terminal residue" evidence="6">
    <location>
        <position position="1"/>
    </location>
</feature>
<dbReference type="Gene3D" id="2.60.210.10">
    <property type="entry name" value="Apoptosis, Tumor Necrosis Factor Receptor Associated Protein 2, Chain A"/>
    <property type="match status" value="1"/>
</dbReference>
<evidence type="ECO:0000256" key="1">
    <source>
        <dbReference type="ARBA" id="ARBA00004906"/>
    </source>
</evidence>
<dbReference type="PROSITE" id="PS50097">
    <property type="entry name" value="BTB"/>
    <property type="match status" value="1"/>
</dbReference>
<dbReference type="SUPFAM" id="SSF54695">
    <property type="entry name" value="POZ domain"/>
    <property type="match status" value="1"/>
</dbReference>
<comment type="pathway">
    <text evidence="1">Protein modification; protein ubiquitination.</text>
</comment>
<dbReference type="InterPro" id="IPR045005">
    <property type="entry name" value="BPM1-6"/>
</dbReference>
<protein>
    <recommendedName>
        <fullName evidence="8">BTB domain-containing protein</fullName>
    </recommendedName>
</protein>
<sequence length="412" mass="45706">MHGLLARSRLVHRVAMSFSGASFVGDGTASCSASASAITAAVTASGYHLLVVDGYSHIRDTTPNGYFIASRPFIVGGHRWIIQYYPNGKDPGDADSISVFVFLDDDTVVETIKVHFDFSFLDEIEKQGTSAISATETYEFVNESYWGYKRFMKRDDLERSKHIKDDCFTIRCDIVIAKDLINDEEGGGASALMSVPPSDMHRHFGDLLQSMDGADAVFEVGGERFAAHRCVLAARSTVFRAQFFGSSKDGETSSIIRVDDMEAKVFKAMLTFIYTDSVSQLRKGEGQEDDDAMEEAGAGQQEDKDLDDHDGKGKKMSLMWQNLLVAAERYNLGRLKLICGKNLCTFMDTSTVTDFLMLAEQHRCQGLKEECLNFLQSPENLQKVMATDGLEKVTRTCPSVLKELLEKFALQV</sequence>
<feature type="domain" description="MATH" evidence="5">
    <location>
        <begin position="45"/>
        <end position="174"/>
    </location>
</feature>
<dbReference type="Pfam" id="PF00651">
    <property type="entry name" value="BTB"/>
    <property type="match status" value="1"/>
</dbReference>
<dbReference type="GO" id="GO:0016567">
    <property type="term" value="P:protein ubiquitination"/>
    <property type="evidence" value="ECO:0007669"/>
    <property type="project" value="InterPro"/>
</dbReference>
<name>A0A5J9V3Y8_9POAL</name>
<accession>A0A5J9V3Y8</accession>
<comment type="similarity">
    <text evidence="2">Belongs to the Tdpoz family.</text>
</comment>
<dbReference type="InterPro" id="IPR000210">
    <property type="entry name" value="BTB/POZ_dom"/>
</dbReference>
<evidence type="ECO:0000256" key="3">
    <source>
        <dbReference type="SAM" id="MobiDB-lite"/>
    </source>
</evidence>
<keyword evidence="7" id="KW-1185">Reference proteome</keyword>
<dbReference type="Gene3D" id="3.30.710.10">
    <property type="entry name" value="Potassium Channel Kv1.1, Chain A"/>
    <property type="match status" value="1"/>
</dbReference>
<feature type="domain" description="BTB" evidence="4">
    <location>
        <begin position="214"/>
        <end position="282"/>
    </location>
</feature>
<dbReference type="InterPro" id="IPR056423">
    <property type="entry name" value="BACK_BPM_SPOP"/>
</dbReference>
<evidence type="ECO:0000313" key="7">
    <source>
        <dbReference type="Proteomes" id="UP000324897"/>
    </source>
</evidence>